<protein>
    <recommendedName>
        <fullName evidence="5">MYND-type domain-containing protein</fullName>
    </recommendedName>
</protein>
<keyword evidence="1" id="KW-0479">Metal-binding</keyword>
<dbReference type="EMBL" id="CAJNNV010010466">
    <property type="protein sequence ID" value="CAE8598647.1"/>
    <property type="molecule type" value="Genomic_DNA"/>
</dbReference>
<dbReference type="Gene3D" id="6.10.140.2220">
    <property type="match status" value="1"/>
</dbReference>
<dbReference type="OMA" id="SESTECH"/>
<dbReference type="PROSITE" id="PS01360">
    <property type="entry name" value="ZF_MYND_1"/>
    <property type="match status" value="1"/>
</dbReference>
<name>A0A813EH78_POLGL</name>
<keyword evidence="2 4" id="KW-0863">Zinc-finger</keyword>
<reference evidence="6" key="1">
    <citation type="submission" date="2021-02" db="EMBL/GenBank/DDBJ databases">
        <authorList>
            <person name="Dougan E. K."/>
            <person name="Rhodes N."/>
            <person name="Thang M."/>
            <person name="Chan C."/>
        </authorList>
    </citation>
    <scope>NUCLEOTIDE SEQUENCE</scope>
</reference>
<evidence type="ECO:0000313" key="7">
    <source>
        <dbReference type="EMBL" id="CAE8737705.1"/>
    </source>
</evidence>
<evidence type="ECO:0000313" key="6">
    <source>
        <dbReference type="EMBL" id="CAE8598647.1"/>
    </source>
</evidence>
<dbReference type="GO" id="GO:0008270">
    <property type="term" value="F:zinc ion binding"/>
    <property type="evidence" value="ECO:0007669"/>
    <property type="project" value="UniProtKB-KW"/>
</dbReference>
<accession>A0A813EH78</accession>
<dbReference type="Proteomes" id="UP000626109">
    <property type="component" value="Unassembled WGS sequence"/>
</dbReference>
<gene>
    <name evidence="6" type="ORF">PGLA1383_LOCUS17049</name>
    <name evidence="7" type="ORF">PGLA2088_LOCUS48878</name>
</gene>
<dbReference type="AlphaFoldDB" id="A0A813EH78"/>
<evidence type="ECO:0000313" key="8">
    <source>
        <dbReference type="Proteomes" id="UP000654075"/>
    </source>
</evidence>
<feature type="domain" description="MYND-type" evidence="5">
    <location>
        <begin position="94"/>
        <end position="134"/>
    </location>
</feature>
<comment type="caution">
    <text evidence="6">The sequence shown here is derived from an EMBL/GenBank/DDBJ whole genome shotgun (WGS) entry which is preliminary data.</text>
</comment>
<proteinExistence type="predicted"/>
<sequence length="501" mass="56358">MTSQLTTVCCRRCGQDLPRTFFSKRVWKSHRANAGYMPICSACNSSAQVAPEVRTFAVESPHGSRTWTRAAEDGRAHGGSTGAVETVNIVQNTCDLCCKQSTKLFKCGRCRIKRYCSLECQTQDWTLGVHKQSCRKSCTRCGEPFSESTECHASHPLHMKTDLGSTHGEHRINKYRCEACGQKWSEIRNGWDKGVHPTDDDAVSFYGARWCFCGPHTLDTVSSCDTRMIKSDSVDLKFGTGLQSKIDALCRDAPSVKRLTITSSTEKDYYFEAGFTLAHRLLKLKCLHVIDVRMNKLTLSESLTPHLQELFLQNIGDECELEIALPSLRDIKIHYLETSTTTINKMLRMATGLVTFNTYKLIIDGELVFAGRELQTVKLHRSDCLSAVSIWAPQLLSLNLQACYAIQKVTILDEHEMKAQLPICSDVSRRIVVNLENASVPQRVIDYLLAHPRVSQVEGIDDDEEDWIDTLPPDHYMTHFPKSRLCTACMAVRNGDDCKSQ</sequence>
<dbReference type="EMBL" id="CAJNNW010036802">
    <property type="protein sequence ID" value="CAE8737705.1"/>
    <property type="molecule type" value="Genomic_DNA"/>
</dbReference>
<evidence type="ECO:0000256" key="3">
    <source>
        <dbReference type="ARBA" id="ARBA00022833"/>
    </source>
</evidence>
<evidence type="ECO:0000259" key="5">
    <source>
        <dbReference type="PROSITE" id="PS50865"/>
    </source>
</evidence>
<dbReference type="InterPro" id="IPR002893">
    <property type="entry name" value="Znf_MYND"/>
</dbReference>
<dbReference type="PROSITE" id="PS50865">
    <property type="entry name" value="ZF_MYND_2"/>
    <property type="match status" value="1"/>
</dbReference>
<dbReference type="Proteomes" id="UP000654075">
    <property type="component" value="Unassembled WGS sequence"/>
</dbReference>
<organism evidence="6 8">
    <name type="scientific">Polarella glacialis</name>
    <name type="common">Dinoflagellate</name>
    <dbReference type="NCBI Taxonomy" id="89957"/>
    <lineage>
        <taxon>Eukaryota</taxon>
        <taxon>Sar</taxon>
        <taxon>Alveolata</taxon>
        <taxon>Dinophyceae</taxon>
        <taxon>Suessiales</taxon>
        <taxon>Suessiaceae</taxon>
        <taxon>Polarella</taxon>
    </lineage>
</organism>
<dbReference type="Pfam" id="PF01753">
    <property type="entry name" value="zf-MYND"/>
    <property type="match status" value="1"/>
</dbReference>
<dbReference type="OrthoDB" id="549788at2759"/>
<evidence type="ECO:0000256" key="1">
    <source>
        <dbReference type="ARBA" id="ARBA00022723"/>
    </source>
</evidence>
<keyword evidence="3" id="KW-0862">Zinc</keyword>
<dbReference type="SUPFAM" id="SSF144232">
    <property type="entry name" value="HIT/MYND zinc finger-like"/>
    <property type="match status" value="1"/>
</dbReference>
<evidence type="ECO:0000256" key="2">
    <source>
        <dbReference type="ARBA" id="ARBA00022771"/>
    </source>
</evidence>
<evidence type="ECO:0000256" key="4">
    <source>
        <dbReference type="PROSITE-ProRule" id="PRU00134"/>
    </source>
</evidence>
<keyword evidence="8" id="KW-1185">Reference proteome</keyword>